<dbReference type="InterPro" id="IPR003346">
    <property type="entry name" value="Transposase_20"/>
</dbReference>
<dbReference type="InterPro" id="IPR002525">
    <property type="entry name" value="Transp_IS110-like_N"/>
</dbReference>
<feature type="domain" description="Transposase IS116/IS110/IS902 C-terminal" evidence="2">
    <location>
        <begin position="256"/>
        <end position="339"/>
    </location>
</feature>
<dbReference type="Pfam" id="PF02371">
    <property type="entry name" value="Transposase_20"/>
    <property type="match status" value="1"/>
</dbReference>
<dbReference type="NCBIfam" id="NF033542">
    <property type="entry name" value="transpos_IS110"/>
    <property type="match status" value="1"/>
</dbReference>
<feature type="domain" description="Transposase IS110-like N-terminal" evidence="1">
    <location>
        <begin position="9"/>
        <end position="156"/>
    </location>
</feature>
<name>A0A7G9Y649_9EURY</name>
<gene>
    <name evidence="3" type="ORF">GNENPFIO_00005</name>
</gene>
<dbReference type="InterPro" id="IPR047650">
    <property type="entry name" value="Transpos_IS110"/>
</dbReference>
<accession>A0A7G9Y649</accession>
<dbReference type="GO" id="GO:0003677">
    <property type="term" value="F:DNA binding"/>
    <property type="evidence" value="ECO:0007669"/>
    <property type="project" value="InterPro"/>
</dbReference>
<sequence length="409" mass="45918">MQPILKSCCGLDVHKSMVMACIAHGPLDKPPIFEIRKFSTMTNDLRSLSEWMKEYGVTAVAMESTGIYWKPIFNILEGDFDVVLANAQHIKNVPGRKTDVKDCQWIAHLFRNGLISGSFIPPREIRELRDLARTRRKLVGAMTSEKNRVQKVLEDANIKISSVVSKVFGVSSLAMICALLEKDELSTDEITKMARGKLKKKVDQLAEALNGNVTDHHRFLLKQHLGHIDFLVEEIKEFDEEIQRRLVPYQKEFKDIQSVTGIKEISAAAAIAEIGVDMSRFSDEAHISSWAGVCPGNNESAGKKKSGKTRRGNNYLKATLTEAAWAASRTKDTAFSAMYRNIAGRRGKKRALVAVGHQILIEVYRVLKTGDQYQDAGAAAVTERRLQNREQRMVRELKRCGYDVSKVVV</sequence>
<evidence type="ECO:0000313" key="3">
    <source>
        <dbReference type="EMBL" id="QNO43483.1"/>
    </source>
</evidence>
<dbReference type="AlphaFoldDB" id="A0A7G9Y649"/>
<dbReference type="GO" id="GO:0004803">
    <property type="term" value="F:transposase activity"/>
    <property type="evidence" value="ECO:0007669"/>
    <property type="project" value="InterPro"/>
</dbReference>
<proteinExistence type="predicted"/>
<dbReference type="PANTHER" id="PTHR33055:SF15">
    <property type="entry name" value="TRANSPOSASE-RELATED"/>
    <property type="match status" value="1"/>
</dbReference>
<dbReference type="PANTHER" id="PTHR33055">
    <property type="entry name" value="TRANSPOSASE FOR INSERTION SEQUENCE ELEMENT IS1111A"/>
    <property type="match status" value="1"/>
</dbReference>
<organism evidence="3">
    <name type="scientific">Candidatus Methanogaster sp. ANME-2c ERB4</name>
    <dbReference type="NCBI Taxonomy" id="2759911"/>
    <lineage>
        <taxon>Archaea</taxon>
        <taxon>Methanobacteriati</taxon>
        <taxon>Methanobacteriota</taxon>
        <taxon>Stenosarchaea group</taxon>
        <taxon>Methanomicrobia</taxon>
        <taxon>Methanosarcinales</taxon>
        <taxon>ANME-2 cluster</taxon>
        <taxon>Candidatus Methanogasteraceae</taxon>
        <taxon>Candidatus Methanogaster</taxon>
    </lineage>
</organism>
<reference evidence="3" key="1">
    <citation type="submission" date="2020-06" db="EMBL/GenBank/DDBJ databases">
        <title>Unique genomic features of the anaerobic methanotrophic archaea.</title>
        <authorList>
            <person name="Chadwick G.L."/>
            <person name="Skennerton C.T."/>
            <person name="Laso-Perez R."/>
            <person name="Leu A.O."/>
            <person name="Speth D.R."/>
            <person name="Yu H."/>
            <person name="Morgan-Lang C."/>
            <person name="Hatzenpichler R."/>
            <person name="Goudeau D."/>
            <person name="Malmstrom R."/>
            <person name="Brazelton W.J."/>
            <person name="Woyke T."/>
            <person name="Hallam S.J."/>
            <person name="Tyson G.W."/>
            <person name="Wegener G."/>
            <person name="Boetius A."/>
            <person name="Orphan V."/>
        </authorList>
    </citation>
    <scope>NUCLEOTIDE SEQUENCE</scope>
</reference>
<dbReference type="EMBL" id="MT630833">
    <property type="protein sequence ID" value="QNO43483.1"/>
    <property type="molecule type" value="Genomic_DNA"/>
</dbReference>
<dbReference type="GO" id="GO:0006313">
    <property type="term" value="P:DNA transposition"/>
    <property type="evidence" value="ECO:0007669"/>
    <property type="project" value="InterPro"/>
</dbReference>
<protein>
    <submittedName>
        <fullName evidence="3">Uncharacterized protein</fullName>
    </submittedName>
</protein>
<evidence type="ECO:0000259" key="2">
    <source>
        <dbReference type="Pfam" id="PF02371"/>
    </source>
</evidence>
<dbReference type="Pfam" id="PF01548">
    <property type="entry name" value="DEDD_Tnp_IS110"/>
    <property type="match status" value="1"/>
</dbReference>
<evidence type="ECO:0000259" key="1">
    <source>
        <dbReference type="Pfam" id="PF01548"/>
    </source>
</evidence>